<organism evidence="7 8">
    <name type="scientific">Marinobacter flavimaris</name>
    <dbReference type="NCBI Taxonomy" id="262076"/>
    <lineage>
        <taxon>Bacteria</taxon>
        <taxon>Pseudomonadati</taxon>
        <taxon>Pseudomonadota</taxon>
        <taxon>Gammaproteobacteria</taxon>
        <taxon>Pseudomonadales</taxon>
        <taxon>Marinobacteraceae</taxon>
        <taxon>Marinobacter</taxon>
    </lineage>
</organism>
<dbReference type="NCBIfam" id="TIGR00254">
    <property type="entry name" value="GGDEF"/>
    <property type="match status" value="1"/>
</dbReference>
<dbReference type="SMART" id="SM00052">
    <property type="entry name" value="EAL"/>
    <property type="match status" value="1"/>
</dbReference>
<proteinExistence type="inferred from homology"/>
<keyword evidence="2" id="KW-0479">Metal-binding</keyword>
<evidence type="ECO:0000256" key="2">
    <source>
        <dbReference type="ARBA" id="ARBA00022723"/>
    </source>
</evidence>
<dbReference type="Gene3D" id="3.20.20.450">
    <property type="entry name" value="EAL domain"/>
    <property type="match status" value="1"/>
</dbReference>
<dbReference type="InterPro" id="IPR050706">
    <property type="entry name" value="Cyclic-di-GMP_PDE-like"/>
</dbReference>
<reference evidence="7 8" key="1">
    <citation type="submission" date="2018-08" db="EMBL/GenBank/DDBJ databases">
        <title>Genome sequence of Marinobacter flavimaris KCTC 12185.</title>
        <authorList>
            <person name="Chun J."/>
            <person name="Kim B.-Y."/>
            <person name="Choi S.-B."/>
            <person name="Kwak M.-J."/>
        </authorList>
    </citation>
    <scope>NUCLEOTIDE SEQUENCE [LARGE SCALE GENOMIC DNA]</scope>
    <source>
        <strain evidence="7 8">KCTC 12185</strain>
    </source>
</reference>
<dbReference type="Pfam" id="PF00990">
    <property type="entry name" value="GGDEF"/>
    <property type="match status" value="1"/>
</dbReference>
<evidence type="ECO:0000259" key="5">
    <source>
        <dbReference type="PROSITE" id="PS50883"/>
    </source>
</evidence>
<dbReference type="InterPro" id="IPR000160">
    <property type="entry name" value="GGDEF_dom"/>
</dbReference>
<evidence type="ECO:0000256" key="3">
    <source>
        <dbReference type="ARBA" id="ARBA00023004"/>
    </source>
</evidence>
<dbReference type="AlphaFoldDB" id="A0A3D8H2U8"/>
<dbReference type="InterPro" id="IPR035938">
    <property type="entry name" value="Hemerythrin-like_sf"/>
</dbReference>
<comment type="caution">
    <text evidence="7">The sequence shown here is derived from an EMBL/GenBank/DDBJ whole genome shotgun (WGS) entry which is preliminary data.</text>
</comment>
<name>A0A3D8H2U8_9GAMM</name>
<comment type="similarity">
    <text evidence="1">Belongs to the hemerythrin family.</text>
</comment>
<dbReference type="RefSeq" id="WP_008175413.1">
    <property type="nucleotide sequence ID" value="NZ_CP171359.1"/>
</dbReference>
<evidence type="ECO:0000256" key="4">
    <source>
        <dbReference type="SAM" id="Coils"/>
    </source>
</evidence>
<evidence type="ECO:0000259" key="6">
    <source>
        <dbReference type="PROSITE" id="PS50887"/>
    </source>
</evidence>
<dbReference type="NCBIfam" id="TIGR02481">
    <property type="entry name" value="hemeryth_dom"/>
    <property type="match status" value="1"/>
</dbReference>
<gene>
    <name evidence="7" type="ORF">DXI23_10830</name>
</gene>
<dbReference type="InterPro" id="IPR029787">
    <property type="entry name" value="Nucleotide_cyclase"/>
</dbReference>
<dbReference type="CDD" id="cd01948">
    <property type="entry name" value="EAL"/>
    <property type="match status" value="1"/>
</dbReference>
<protein>
    <submittedName>
        <fullName evidence="7">EAL domain-containing protein</fullName>
    </submittedName>
</protein>
<dbReference type="SMART" id="SM00267">
    <property type="entry name" value="GGDEF"/>
    <property type="match status" value="1"/>
</dbReference>
<sequence length="662" mass="74831">MAKSQFDGSTTFEIFPWNRNFETGFGDIDDQHKALVEILNRLAWHFASDASEMTADRVMDELLSYASYHFQFEEQIWDRALGDSEMAKNHHDNHQMFFARIQMLKQGPGSHEEKLTELFDYLTKWLAFHILESDRRMALTIRAMDQGLTVGEASEKVDSELSGSISVLVSALLEIYGKLSASTIQLMREKMARLRTEDELHRLQQEQIKEALDNQASEYQIQLEALAFEDPLTGLLNRNGIVQALRKQLQGIGQSGSGWSGAVVAIDLDDFVMINATLGEDTADYFLKLLTRRWLDSIPSGARLARTGGDEFILLLPDTSEIESTLEALRLSGLQAFHLNDQQVIVEFTAGIVFVVEQTVSDADSLLRKANQTLFLAKHEAKGDWLYLDAEEQGRYRAREIILSGIREALTRNNFRLLYQPKVNLRTGEIVGAEALIRWQHPDKGLMSPGKFLPAIEHHNLSISVGEWVLRESLRQMQRWDQQNLELKVSVNIAALHLQSEAFPETLTNILKEFPDINPSRLDLEILESATLGDLGQAVATISACQALGVVFSLDDFGTGYSSLSYLKQLPVETLKLDREFVSGAENDLENHSILRSVIELSRVFRKQFIAEGVETVRQGEILLELGCEVAQGYAISPPMEPEKLPAWVASWRPFPEWLKHR</sequence>
<dbReference type="GO" id="GO:0046872">
    <property type="term" value="F:metal ion binding"/>
    <property type="evidence" value="ECO:0007669"/>
    <property type="project" value="UniProtKB-KW"/>
</dbReference>
<evidence type="ECO:0000313" key="8">
    <source>
        <dbReference type="Proteomes" id="UP000256431"/>
    </source>
</evidence>
<keyword evidence="8" id="KW-1185">Reference proteome</keyword>
<dbReference type="SUPFAM" id="SSF55073">
    <property type="entry name" value="Nucleotide cyclase"/>
    <property type="match status" value="1"/>
</dbReference>
<dbReference type="InterPro" id="IPR001633">
    <property type="entry name" value="EAL_dom"/>
</dbReference>
<dbReference type="EMBL" id="QRDH01000004">
    <property type="protein sequence ID" value="RDU41015.1"/>
    <property type="molecule type" value="Genomic_DNA"/>
</dbReference>
<keyword evidence="3" id="KW-0408">Iron</keyword>
<feature type="domain" description="GGDEF" evidence="6">
    <location>
        <begin position="259"/>
        <end position="390"/>
    </location>
</feature>
<dbReference type="CDD" id="cd12107">
    <property type="entry name" value="Hemerythrin"/>
    <property type="match status" value="1"/>
</dbReference>
<keyword evidence="4" id="KW-0175">Coiled coil</keyword>
<dbReference type="PANTHER" id="PTHR33121:SF71">
    <property type="entry name" value="OXYGEN SENSOR PROTEIN DOSP"/>
    <property type="match status" value="1"/>
</dbReference>
<dbReference type="SUPFAM" id="SSF47188">
    <property type="entry name" value="Hemerythrin-like"/>
    <property type="match status" value="1"/>
</dbReference>
<feature type="coiled-coil region" evidence="4">
    <location>
        <begin position="186"/>
        <end position="229"/>
    </location>
</feature>
<accession>A0A3D8H2U8</accession>
<dbReference type="Proteomes" id="UP000256431">
    <property type="component" value="Unassembled WGS sequence"/>
</dbReference>
<dbReference type="InterPro" id="IPR012312">
    <property type="entry name" value="Hemerythrin-like"/>
</dbReference>
<dbReference type="Gene3D" id="1.20.120.50">
    <property type="entry name" value="Hemerythrin-like"/>
    <property type="match status" value="1"/>
</dbReference>
<dbReference type="PROSITE" id="PS50883">
    <property type="entry name" value="EAL"/>
    <property type="match status" value="1"/>
</dbReference>
<dbReference type="PROSITE" id="PS50887">
    <property type="entry name" value="GGDEF"/>
    <property type="match status" value="1"/>
</dbReference>
<dbReference type="InterPro" id="IPR043128">
    <property type="entry name" value="Rev_trsase/Diguanyl_cyclase"/>
</dbReference>
<dbReference type="InterPro" id="IPR012827">
    <property type="entry name" value="Hemerythrin_metal-bd"/>
</dbReference>
<dbReference type="GO" id="GO:0071111">
    <property type="term" value="F:cyclic-guanylate-specific phosphodiesterase activity"/>
    <property type="evidence" value="ECO:0007669"/>
    <property type="project" value="InterPro"/>
</dbReference>
<dbReference type="Pfam" id="PF01814">
    <property type="entry name" value="Hemerythrin"/>
    <property type="match status" value="1"/>
</dbReference>
<dbReference type="SUPFAM" id="SSF141868">
    <property type="entry name" value="EAL domain-like"/>
    <property type="match status" value="1"/>
</dbReference>
<dbReference type="Pfam" id="PF00563">
    <property type="entry name" value="EAL"/>
    <property type="match status" value="1"/>
</dbReference>
<dbReference type="CDD" id="cd01949">
    <property type="entry name" value="GGDEF"/>
    <property type="match status" value="1"/>
</dbReference>
<dbReference type="InterPro" id="IPR035919">
    <property type="entry name" value="EAL_sf"/>
</dbReference>
<feature type="domain" description="EAL" evidence="5">
    <location>
        <begin position="399"/>
        <end position="653"/>
    </location>
</feature>
<evidence type="ECO:0000313" key="7">
    <source>
        <dbReference type="EMBL" id="RDU41015.1"/>
    </source>
</evidence>
<evidence type="ECO:0000256" key="1">
    <source>
        <dbReference type="ARBA" id="ARBA00010587"/>
    </source>
</evidence>
<dbReference type="Gene3D" id="3.30.70.270">
    <property type="match status" value="1"/>
</dbReference>
<dbReference type="PANTHER" id="PTHR33121">
    <property type="entry name" value="CYCLIC DI-GMP PHOSPHODIESTERASE PDEF"/>
    <property type="match status" value="1"/>
</dbReference>